<dbReference type="InterPro" id="IPR011611">
    <property type="entry name" value="PfkB_dom"/>
</dbReference>
<protein>
    <recommendedName>
        <fullName evidence="2">Carbohydrate kinase PfkB domain-containing protein</fullName>
    </recommendedName>
</protein>
<feature type="transmembrane region" description="Helical" evidence="1">
    <location>
        <begin position="85"/>
        <end position="108"/>
    </location>
</feature>
<reference evidence="3 4" key="1">
    <citation type="submission" date="2020-12" db="EMBL/GenBank/DDBJ databases">
        <title>YIM B01967 draft genome.</title>
        <authorList>
            <person name="Yan X."/>
        </authorList>
    </citation>
    <scope>NUCLEOTIDE SEQUENCE [LARGE SCALE GENOMIC DNA]</scope>
    <source>
        <strain evidence="3 4">YIM B01967</strain>
    </source>
</reference>
<comment type="caution">
    <text evidence="3">The sequence shown here is derived from an EMBL/GenBank/DDBJ whole genome shotgun (WGS) entry which is preliminary data.</text>
</comment>
<sequence>MYLYFNRFFVSESKLDCRETILAFLPFADLVKISDDELSFITGIEDEDTAIASLFTGHVQVVVYTKGANGATLFTKDSSFSDTGIALMLLIQLVLVMHLLGRYCIIFLKIMRGCKSYRLFVSRML</sequence>
<organism evidence="3 4">
    <name type="scientific">Viridibacillus soli</name>
    <dbReference type="NCBI Taxonomy" id="2798301"/>
    <lineage>
        <taxon>Bacteria</taxon>
        <taxon>Bacillati</taxon>
        <taxon>Bacillota</taxon>
        <taxon>Bacilli</taxon>
        <taxon>Bacillales</taxon>
        <taxon>Caryophanaceae</taxon>
        <taxon>Viridibacillus</taxon>
    </lineage>
</organism>
<dbReference type="Proteomes" id="UP000618943">
    <property type="component" value="Unassembled WGS sequence"/>
</dbReference>
<evidence type="ECO:0000259" key="2">
    <source>
        <dbReference type="Pfam" id="PF00294"/>
    </source>
</evidence>
<evidence type="ECO:0000313" key="4">
    <source>
        <dbReference type="Proteomes" id="UP000618943"/>
    </source>
</evidence>
<keyword evidence="1" id="KW-0472">Membrane</keyword>
<dbReference type="InterPro" id="IPR029056">
    <property type="entry name" value="Ribokinase-like"/>
</dbReference>
<dbReference type="EMBL" id="JAEOAH010000008">
    <property type="protein sequence ID" value="MBK3494981.1"/>
    <property type="molecule type" value="Genomic_DNA"/>
</dbReference>
<dbReference type="Pfam" id="PF00294">
    <property type="entry name" value="PfkB"/>
    <property type="match status" value="1"/>
</dbReference>
<keyword evidence="1" id="KW-1133">Transmembrane helix</keyword>
<gene>
    <name evidence="3" type="ORF">JFL43_08920</name>
</gene>
<evidence type="ECO:0000256" key="1">
    <source>
        <dbReference type="SAM" id="Phobius"/>
    </source>
</evidence>
<dbReference type="Gene3D" id="3.40.1190.20">
    <property type="match status" value="1"/>
</dbReference>
<feature type="domain" description="Carbohydrate kinase PfkB" evidence="2">
    <location>
        <begin position="17"/>
        <end position="79"/>
    </location>
</feature>
<evidence type="ECO:0000313" key="3">
    <source>
        <dbReference type="EMBL" id="MBK3494981.1"/>
    </source>
</evidence>
<accession>A0ABS1H6F2</accession>
<dbReference type="SUPFAM" id="SSF53613">
    <property type="entry name" value="Ribokinase-like"/>
    <property type="match status" value="1"/>
</dbReference>
<keyword evidence="4" id="KW-1185">Reference proteome</keyword>
<name>A0ABS1H6F2_9BACL</name>
<dbReference type="RefSeq" id="WP_200748824.1">
    <property type="nucleotide sequence ID" value="NZ_JAEOAH010000008.1"/>
</dbReference>
<proteinExistence type="predicted"/>
<keyword evidence="1" id="KW-0812">Transmembrane</keyword>